<dbReference type="SUPFAM" id="SSF53098">
    <property type="entry name" value="Ribonuclease H-like"/>
    <property type="match status" value="1"/>
</dbReference>
<sequence>MIKAIRTNNGSEYIFNQFKAICISVGIQQQLTTPYSP</sequence>
<dbReference type="InterPro" id="IPR001584">
    <property type="entry name" value="Integrase_cat-core"/>
</dbReference>
<evidence type="ECO:0000259" key="1">
    <source>
        <dbReference type="PROSITE" id="PS50994"/>
    </source>
</evidence>
<feature type="domain" description="Integrase catalytic" evidence="1">
    <location>
        <begin position="1"/>
        <end position="37"/>
    </location>
</feature>
<protein>
    <recommendedName>
        <fullName evidence="1">Integrase catalytic domain-containing protein</fullName>
    </recommendedName>
</protein>
<dbReference type="Gene3D" id="3.30.420.10">
    <property type="entry name" value="Ribonuclease H-like superfamily/Ribonuclease H"/>
    <property type="match status" value="1"/>
</dbReference>
<proteinExistence type="predicted"/>
<dbReference type="AlphaFoldDB" id="A0A2P2MWN1"/>
<dbReference type="PROSITE" id="PS50994">
    <property type="entry name" value="INTEGRASE"/>
    <property type="match status" value="1"/>
</dbReference>
<reference evidence="2" key="1">
    <citation type="submission" date="2018-02" db="EMBL/GenBank/DDBJ databases">
        <title>Rhizophora mucronata_Transcriptome.</title>
        <authorList>
            <person name="Meera S.P."/>
            <person name="Sreeshan A."/>
            <person name="Augustine A."/>
        </authorList>
    </citation>
    <scope>NUCLEOTIDE SEQUENCE</scope>
    <source>
        <tissue evidence="2">Leaf</tissue>
    </source>
</reference>
<dbReference type="InterPro" id="IPR036397">
    <property type="entry name" value="RNaseH_sf"/>
</dbReference>
<name>A0A2P2MWN1_RHIMU</name>
<organism evidence="2">
    <name type="scientific">Rhizophora mucronata</name>
    <name type="common">Asiatic mangrove</name>
    <dbReference type="NCBI Taxonomy" id="61149"/>
    <lineage>
        <taxon>Eukaryota</taxon>
        <taxon>Viridiplantae</taxon>
        <taxon>Streptophyta</taxon>
        <taxon>Embryophyta</taxon>
        <taxon>Tracheophyta</taxon>
        <taxon>Spermatophyta</taxon>
        <taxon>Magnoliopsida</taxon>
        <taxon>eudicotyledons</taxon>
        <taxon>Gunneridae</taxon>
        <taxon>Pentapetalae</taxon>
        <taxon>rosids</taxon>
        <taxon>fabids</taxon>
        <taxon>Malpighiales</taxon>
        <taxon>Rhizophoraceae</taxon>
        <taxon>Rhizophora</taxon>
    </lineage>
</organism>
<accession>A0A2P2MWN1</accession>
<dbReference type="GO" id="GO:0003676">
    <property type="term" value="F:nucleic acid binding"/>
    <property type="evidence" value="ECO:0007669"/>
    <property type="project" value="InterPro"/>
</dbReference>
<dbReference type="GO" id="GO:0015074">
    <property type="term" value="P:DNA integration"/>
    <property type="evidence" value="ECO:0007669"/>
    <property type="project" value="InterPro"/>
</dbReference>
<dbReference type="InterPro" id="IPR012337">
    <property type="entry name" value="RNaseH-like_sf"/>
</dbReference>
<dbReference type="EMBL" id="GGEC01054152">
    <property type="protein sequence ID" value="MBX34636.1"/>
    <property type="molecule type" value="Transcribed_RNA"/>
</dbReference>
<evidence type="ECO:0000313" key="2">
    <source>
        <dbReference type="EMBL" id="MBX34636.1"/>
    </source>
</evidence>